<dbReference type="PANTHER" id="PTHR45947">
    <property type="entry name" value="SULFOQUINOVOSYL TRANSFERASE SQD2"/>
    <property type="match status" value="1"/>
</dbReference>
<organism evidence="1 2">
    <name type="scientific">Faecalicatena contorta</name>
    <dbReference type="NCBI Taxonomy" id="39482"/>
    <lineage>
        <taxon>Bacteria</taxon>
        <taxon>Bacillati</taxon>
        <taxon>Bacillota</taxon>
        <taxon>Clostridia</taxon>
        <taxon>Lachnospirales</taxon>
        <taxon>Lachnospiraceae</taxon>
        <taxon>Faecalicatena</taxon>
    </lineage>
</organism>
<dbReference type="OrthoDB" id="9804196at2"/>
<name>A0A315ZTH4_9FIRM</name>
<dbReference type="PANTHER" id="PTHR45947:SF3">
    <property type="entry name" value="SULFOQUINOVOSYL TRANSFERASE SQD2"/>
    <property type="match status" value="1"/>
</dbReference>
<dbReference type="Gene3D" id="3.40.50.2000">
    <property type="entry name" value="Glycogen Phosphorylase B"/>
    <property type="match status" value="2"/>
</dbReference>
<dbReference type="GO" id="GO:0016757">
    <property type="term" value="F:glycosyltransferase activity"/>
    <property type="evidence" value="ECO:0007669"/>
    <property type="project" value="TreeGrafter"/>
</dbReference>
<reference evidence="2" key="1">
    <citation type="submission" date="2017-07" db="EMBL/GenBank/DDBJ databases">
        <authorList>
            <person name="Varghese N."/>
            <person name="Submissions S."/>
        </authorList>
    </citation>
    <scope>NUCLEOTIDE SEQUENCE [LARGE SCALE GENOMIC DNA]</scope>
    <source>
        <strain evidence="2">NLAE-zl-C134</strain>
    </source>
</reference>
<evidence type="ECO:0000313" key="1">
    <source>
        <dbReference type="EMBL" id="SUQ15486.1"/>
    </source>
</evidence>
<protein>
    <submittedName>
        <fullName evidence="1">Glycosyltransferase EpsF</fullName>
    </submittedName>
</protein>
<accession>A0A315ZTH4</accession>
<sequence>MRRILVGFIMNGKAGGIDKYLLNFLESICQGEIHEEVRIDFLTNEIEEELRQYLTRYNSELYAIASLKHPLKQFRQVCDVLGEKHYDMVYLNVSTAIDCVAAFAAKKAGISERAIHSHSSGNDCESALQRFVYNIAHRVCKTFFYKAGTRFYGCSVKAGEWAFPKKIVSSEQFEVVYNAVDGNKFQYNPAVRTGVRQELELGDERLFVIGHIGNFCYVKNYPFLIEVFEQIYNRNKASRLLLVGTGVELEDIKKIVKEKKLEKVVQFLGWRSDTERLYQGMDLFLLPSRFEGLPVVGVEAQYTKLPCVFSDSITREAKIQDHCYFLPLTDTPKKWAEFILQHSTVDRHQIKLTEEASHYNLDTQKEQLRRIVCH</sequence>
<keyword evidence="2" id="KW-1185">Reference proteome</keyword>
<dbReference type="EMBL" id="UHJJ01000013">
    <property type="protein sequence ID" value="SUQ15486.1"/>
    <property type="molecule type" value="Genomic_DNA"/>
</dbReference>
<dbReference type="InterPro" id="IPR050194">
    <property type="entry name" value="Glycosyltransferase_grp1"/>
</dbReference>
<proteinExistence type="predicted"/>
<dbReference type="AlphaFoldDB" id="A0A315ZTH4"/>
<dbReference type="SUPFAM" id="SSF53756">
    <property type="entry name" value="UDP-Glycosyltransferase/glycogen phosphorylase"/>
    <property type="match status" value="1"/>
</dbReference>
<dbReference type="Pfam" id="PF13692">
    <property type="entry name" value="Glyco_trans_1_4"/>
    <property type="match status" value="1"/>
</dbReference>
<evidence type="ECO:0000313" key="2">
    <source>
        <dbReference type="Proteomes" id="UP000254051"/>
    </source>
</evidence>
<dbReference type="Proteomes" id="UP000254051">
    <property type="component" value="Unassembled WGS sequence"/>
</dbReference>
<gene>
    <name evidence="1" type="ORF">SAMN05216529_11331</name>
</gene>
<dbReference type="RefSeq" id="WP_109713361.1">
    <property type="nucleotide sequence ID" value="NZ_QGDS01000013.1"/>
</dbReference>
<keyword evidence="1" id="KW-0808">Transferase</keyword>